<evidence type="ECO:0000256" key="1">
    <source>
        <dbReference type="ARBA" id="ARBA00009156"/>
    </source>
</evidence>
<dbReference type="CDD" id="cd07770">
    <property type="entry name" value="ASKHA_NBD_FGGY_GntK"/>
    <property type="match status" value="1"/>
</dbReference>
<dbReference type="InterPro" id="IPR018484">
    <property type="entry name" value="FGGY_N"/>
</dbReference>
<evidence type="ECO:0000313" key="7">
    <source>
        <dbReference type="EMBL" id="MBT1687944.1"/>
    </source>
</evidence>
<dbReference type="InterPro" id="IPR050406">
    <property type="entry name" value="FGGY_Carb_Kinase"/>
</dbReference>
<dbReference type="PANTHER" id="PTHR43095:SF2">
    <property type="entry name" value="GLUCONOKINASE"/>
    <property type="match status" value="1"/>
</dbReference>
<dbReference type="InterPro" id="IPR018483">
    <property type="entry name" value="Carb_kinase_FGGY_CS"/>
</dbReference>
<dbReference type="GO" id="GO:0016301">
    <property type="term" value="F:kinase activity"/>
    <property type="evidence" value="ECO:0007669"/>
    <property type="project" value="UniProtKB-KW"/>
</dbReference>
<keyword evidence="2 4" id="KW-0808">Transferase</keyword>
<sequence>MTYILGIDIGTGSTKAVAIDPTGDVLHAEQVAYPTHHPQPDASEQDPDVIWQACVQSIRQTLTHLKQAPAGVSFSSAMHSVLPVDAGGRPLRPLMTWADNRSATVATRIHHSAAAQDLYRHTGTPIHAMSPLAKIAWLQAHEPDIMARAARFISIKEYIWYNLFGVYEIDYSLASACGLFDIIAHHWYAPALALAGITADHLSTPVPTQYVRTALLPAAAQQTGLPAATPCCIGASDGCLANLGSFAITPGVAALTIGTSGAIRVASHQPVYNFEAMTFNYILTNDIFISGGPVNNGGAALKWYAQDLLKLDLSSPQSYETLLGEIGRIPAGAEGLVFLPYLAGERAPLWNSDACGVFFGLTGRHTQAHFTRAVLEGISMALYHIATRLEESGLSIAQVNVSGGFVRSEEWLQLMADIFGKPIGLVNVQDASAIGAAYLALHALKMIPALDTLKPRTFHTYFPRPAHHAVYRDRAFPLFRSLTRNLALDMAVHAELMAPAPTKPVADSLPGASTR</sequence>
<dbReference type="InterPro" id="IPR043129">
    <property type="entry name" value="ATPase_NBD"/>
</dbReference>
<dbReference type="Proteomes" id="UP001319180">
    <property type="component" value="Unassembled WGS sequence"/>
</dbReference>
<proteinExistence type="inferred from homology"/>
<dbReference type="InterPro" id="IPR000577">
    <property type="entry name" value="Carb_kinase_FGGY"/>
</dbReference>
<comment type="similarity">
    <text evidence="1 4">Belongs to the FGGY kinase family.</text>
</comment>
<dbReference type="InterPro" id="IPR018485">
    <property type="entry name" value="FGGY_C"/>
</dbReference>
<name>A0AAP2D9W5_9BACT</name>
<dbReference type="RefSeq" id="WP_254091172.1">
    <property type="nucleotide sequence ID" value="NZ_JAHESC010000021.1"/>
</dbReference>
<keyword evidence="3 4" id="KW-0418">Kinase</keyword>
<evidence type="ECO:0000259" key="6">
    <source>
        <dbReference type="Pfam" id="PF02782"/>
    </source>
</evidence>
<dbReference type="PANTHER" id="PTHR43095">
    <property type="entry name" value="SUGAR KINASE"/>
    <property type="match status" value="1"/>
</dbReference>
<evidence type="ECO:0000259" key="5">
    <source>
        <dbReference type="Pfam" id="PF00370"/>
    </source>
</evidence>
<reference evidence="7 8" key="1">
    <citation type="submission" date="2021-05" db="EMBL/GenBank/DDBJ databases">
        <title>A Polyphasic approach of four new species of the genus Ohtaekwangia: Ohtaekwangia histidinii sp. nov., Ohtaekwangia cretensis sp. nov., Ohtaekwangia indiensis sp. nov., Ohtaekwangia reichenbachii sp. nov. from diverse environment.</title>
        <authorList>
            <person name="Octaviana S."/>
        </authorList>
    </citation>
    <scope>NUCLEOTIDE SEQUENCE [LARGE SCALE GENOMIC DNA]</scope>
    <source>
        <strain evidence="7 8">PWU37</strain>
    </source>
</reference>
<organism evidence="7 8">
    <name type="scientific">Dawidia soli</name>
    <dbReference type="NCBI Taxonomy" id="2782352"/>
    <lineage>
        <taxon>Bacteria</taxon>
        <taxon>Pseudomonadati</taxon>
        <taxon>Bacteroidota</taxon>
        <taxon>Cytophagia</taxon>
        <taxon>Cytophagales</taxon>
        <taxon>Chryseotaleaceae</taxon>
        <taxon>Dawidia</taxon>
    </lineage>
</organism>
<evidence type="ECO:0000256" key="3">
    <source>
        <dbReference type="ARBA" id="ARBA00022777"/>
    </source>
</evidence>
<comment type="caution">
    <text evidence="7">The sequence shown here is derived from an EMBL/GenBank/DDBJ whole genome shotgun (WGS) entry which is preliminary data.</text>
</comment>
<evidence type="ECO:0000256" key="2">
    <source>
        <dbReference type="ARBA" id="ARBA00022679"/>
    </source>
</evidence>
<dbReference type="GO" id="GO:0016773">
    <property type="term" value="F:phosphotransferase activity, alcohol group as acceptor"/>
    <property type="evidence" value="ECO:0007669"/>
    <property type="project" value="InterPro"/>
</dbReference>
<keyword evidence="8" id="KW-1185">Reference proteome</keyword>
<dbReference type="PIRSF" id="PIRSF000538">
    <property type="entry name" value="GlpK"/>
    <property type="match status" value="1"/>
</dbReference>
<dbReference type="GO" id="GO:0005975">
    <property type="term" value="P:carbohydrate metabolic process"/>
    <property type="evidence" value="ECO:0007669"/>
    <property type="project" value="InterPro"/>
</dbReference>
<gene>
    <name evidence="7" type="ORF">KK078_15350</name>
</gene>
<evidence type="ECO:0000313" key="8">
    <source>
        <dbReference type="Proteomes" id="UP001319180"/>
    </source>
</evidence>
<feature type="domain" description="Carbohydrate kinase FGGY N-terminal" evidence="5">
    <location>
        <begin position="3"/>
        <end position="244"/>
    </location>
</feature>
<dbReference type="AlphaFoldDB" id="A0AAP2D9W5"/>
<accession>A0AAP2D9W5</accession>
<dbReference type="PROSITE" id="PS00445">
    <property type="entry name" value="FGGY_KINASES_2"/>
    <property type="match status" value="1"/>
</dbReference>
<dbReference type="Pfam" id="PF02782">
    <property type="entry name" value="FGGY_C"/>
    <property type="match status" value="1"/>
</dbReference>
<dbReference type="Pfam" id="PF00370">
    <property type="entry name" value="FGGY_N"/>
    <property type="match status" value="1"/>
</dbReference>
<evidence type="ECO:0000256" key="4">
    <source>
        <dbReference type="RuleBase" id="RU003733"/>
    </source>
</evidence>
<dbReference type="SUPFAM" id="SSF53067">
    <property type="entry name" value="Actin-like ATPase domain"/>
    <property type="match status" value="2"/>
</dbReference>
<protein>
    <submittedName>
        <fullName evidence="7">Gluconokinase</fullName>
    </submittedName>
</protein>
<dbReference type="Gene3D" id="3.30.420.40">
    <property type="match status" value="2"/>
</dbReference>
<dbReference type="EMBL" id="JAHESC010000021">
    <property type="protein sequence ID" value="MBT1687944.1"/>
    <property type="molecule type" value="Genomic_DNA"/>
</dbReference>
<feature type="domain" description="Carbohydrate kinase FGGY C-terminal" evidence="6">
    <location>
        <begin position="254"/>
        <end position="443"/>
    </location>
</feature>